<evidence type="ECO:0000256" key="1">
    <source>
        <dbReference type="SAM" id="Phobius"/>
    </source>
</evidence>
<proteinExistence type="predicted"/>
<protein>
    <submittedName>
        <fullName evidence="2">Uncharacterized protein</fullName>
    </submittedName>
</protein>
<accession>A0A1S7P2B8</accession>
<feature type="transmembrane region" description="Helical" evidence="1">
    <location>
        <begin position="142"/>
        <end position="167"/>
    </location>
</feature>
<gene>
    <name evidence="2" type="ORF">AGR7C_Cc110220</name>
</gene>
<dbReference type="AlphaFoldDB" id="A0A1S7P2B8"/>
<dbReference type="EMBL" id="FBWG01000003">
    <property type="protein sequence ID" value="CUX14815.1"/>
    <property type="molecule type" value="Genomic_DNA"/>
</dbReference>
<evidence type="ECO:0000313" key="2">
    <source>
        <dbReference type="EMBL" id="CUX14815.1"/>
    </source>
</evidence>
<name>A0A1S7P2B8_9HYPH</name>
<feature type="transmembrane region" description="Helical" evidence="1">
    <location>
        <begin position="21"/>
        <end position="43"/>
    </location>
</feature>
<evidence type="ECO:0000313" key="3">
    <source>
        <dbReference type="Proteomes" id="UP000191987"/>
    </source>
</evidence>
<reference evidence="2 3" key="1">
    <citation type="submission" date="2016-01" db="EMBL/GenBank/DDBJ databases">
        <authorList>
            <person name="Oliw E.H."/>
        </authorList>
    </citation>
    <scope>NUCLEOTIDE SEQUENCE [LARGE SCALE GENOMIC DNA]</scope>
    <source>
        <strain evidence="2 3">Zutra 3-1</strain>
    </source>
</reference>
<keyword evidence="1" id="KW-0812">Transmembrane</keyword>
<keyword evidence="1" id="KW-0472">Membrane</keyword>
<dbReference type="Proteomes" id="UP000191987">
    <property type="component" value="Unassembled WGS sequence"/>
</dbReference>
<feature type="transmembrane region" description="Helical" evidence="1">
    <location>
        <begin position="55"/>
        <end position="77"/>
    </location>
</feature>
<dbReference type="RefSeq" id="WP_080816593.1">
    <property type="nucleotide sequence ID" value="NZ_LT009748.1"/>
</dbReference>
<organism evidence="2 3">
    <name type="scientific">Agrobacterium deltaense Zutra 3/1</name>
    <dbReference type="NCBI Taxonomy" id="1183427"/>
    <lineage>
        <taxon>Bacteria</taxon>
        <taxon>Pseudomonadati</taxon>
        <taxon>Pseudomonadota</taxon>
        <taxon>Alphaproteobacteria</taxon>
        <taxon>Hyphomicrobiales</taxon>
        <taxon>Rhizobiaceae</taxon>
        <taxon>Rhizobium/Agrobacterium group</taxon>
        <taxon>Agrobacterium</taxon>
    </lineage>
</organism>
<sequence>MADHSGTGFFENLKLVYHSYGGWRSFVSSAYTWIAIVVTTLTWPKAVDGKWVETTLQVLPTLAGFSIAAYAVYFSVLSERDREALLEPEPTMGDRSPFLVLVSGISHAVFVQICGILAAIIFAAKPFPTPAGFAEFAKGVNIALSLAGMFLSSYGIILIIAAVFSIFKVLHIKATPPKTTEAERRQA</sequence>
<feature type="transmembrane region" description="Helical" evidence="1">
    <location>
        <begin position="98"/>
        <end position="122"/>
    </location>
</feature>
<keyword evidence="1" id="KW-1133">Transmembrane helix</keyword>